<evidence type="ECO:0000256" key="6">
    <source>
        <dbReference type="ARBA" id="ARBA00023136"/>
    </source>
</evidence>
<dbReference type="Proteomes" id="UP000011087">
    <property type="component" value="Unassembled WGS sequence"/>
</dbReference>
<dbReference type="PANTHER" id="PTHR24416">
    <property type="entry name" value="TYROSINE-PROTEIN KINASE RECEPTOR"/>
    <property type="match status" value="1"/>
</dbReference>
<dbReference type="GO" id="GO:0048468">
    <property type="term" value="P:cell development"/>
    <property type="evidence" value="ECO:0007669"/>
    <property type="project" value="UniProtKB-ARBA"/>
</dbReference>
<gene>
    <name evidence="11" type="ORF">GUITHDRAFT_120998</name>
</gene>
<organism evidence="11">
    <name type="scientific">Guillardia theta (strain CCMP2712)</name>
    <name type="common">Cryptophyte</name>
    <dbReference type="NCBI Taxonomy" id="905079"/>
    <lineage>
        <taxon>Eukaryota</taxon>
        <taxon>Cryptophyceae</taxon>
        <taxon>Pyrenomonadales</taxon>
        <taxon>Geminigeraceae</taxon>
        <taxon>Guillardia</taxon>
    </lineage>
</organism>
<dbReference type="OrthoDB" id="4062651at2759"/>
<dbReference type="PROSITE" id="PS50011">
    <property type="entry name" value="PROTEIN_KINASE_DOM"/>
    <property type="match status" value="1"/>
</dbReference>
<dbReference type="SUPFAM" id="SSF57850">
    <property type="entry name" value="RING/U-box"/>
    <property type="match status" value="1"/>
</dbReference>
<reference evidence="12" key="3">
    <citation type="submission" date="2015-06" db="UniProtKB">
        <authorList>
            <consortium name="EnsemblProtists"/>
        </authorList>
    </citation>
    <scope>IDENTIFICATION</scope>
</reference>
<dbReference type="Gene3D" id="1.10.510.10">
    <property type="entry name" value="Transferase(Phosphotransferase) domain 1"/>
    <property type="match status" value="1"/>
</dbReference>
<feature type="domain" description="Protein kinase" evidence="9">
    <location>
        <begin position="35"/>
        <end position="315"/>
    </location>
</feature>
<keyword evidence="7" id="KW-0829">Tyrosine-protein kinase</keyword>
<dbReference type="SUPFAM" id="SSF56112">
    <property type="entry name" value="Protein kinase-like (PK-like)"/>
    <property type="match status" value="1"/>
</dbReference>
<reference evidence="11 13" key="1">
    <citation type="journal article" date="2012" name="Nature">
        <title>Algal genomes reveal evolutionary mosaicism and the fate of nucleomorphs.</title>
        <authorList>
            <consortium name="DOE Joint Genome Institute"/>
            <person name="Curtis B.A."/>
            <person name="Tanifuji G."/>
            <person name="Burki F."/>
            <person name="Gruber A."/>
            <person name="Irimia M."/>
            <person name="Maruyama S."/>
            <person name="Arias M.C."/>
            <person name="Ball S.G."/>
            <person name="Gile G.H."/>
            <person name="Hirakawa Y."/>
            <person name="Hopkins J.F."/>
            <person name="Kuo A."/>
            <person name="Rensing S.A."/>
            <person name="Schmutz J."/>
            <person name="Symeonidi A."/>
            <person name="Elias M."/>
            <person name="Eveleigh R.J."/>
            <person name="Herman E.K."/>
            <person name="Klute M.J."/>
            <person name="Nakayama T."/>
            <person name="Obornik M."/>
            <person name="Reyes-Prieto A."/>
            <person name="Armbrust E.V."/>
            <person name="Aves S.J."/>
            <person name="Beiko R.G."/>
            <person name="Coutinho P."/>
            <person name="Dacks J.B."/>
            <person name="Durnford D.G."/>
            <person name="Fast N.M."/>
            <person name="Green B.R."/>
            <person name="Grisdale C.J."/>
            <person name="Hempel F."/>
            <person name="Henrissat B."/>
            <person name="Hoppner M.P."/>
            <person name="Ishida K."/>
            <person name="Kim E."/>
            <person name="Koreny L."/>
            <person name="Kroth P.G."/>
            <person name="Liu Y."/>
            <person name="Malik S.B."/>
            <person name="Maier U.G."/>
            <person name="McRose D."/>
            <person name="Mock T."/>
            <person name="Neilson J.A."/>
            <person name="Onodera N.T."/>
            <person name="Poole A.M."/>
            <person name="Pritham E.J."/>
            <person name="Richards T.A."/>
            <person name="Rocap G."/>
            <person name="Roy S.W."/>
            <person name="Sarai C."/>
            <person name="Schaack S."/>
            <person name="Shirato S."/>
            <person name="Slamovits C.H."/>
            <person name="Spencer D.F."/>
            <person name="Suzuki S."/>
            <person name="Worden A.Z."/>
            <person name="Zauner S."/>
            <person name="Barry K."/>
            <person name="Bell C."/>
            <person name="Bharti A.K."/>
            <person name="Crow J.A."/>
            <person name="Grimwood J."/>
            <person name="Kramer R."/>
            <person name="Lindquist E."/>
            <person name="Lucas S."/>
            <person name="Salamov A."/>
            <person name="McFadden G.I."/>
            <person name="Lane C.E."/>
            <person name="Keeling P.J."/>
            <person name="Gray M.W."/>
            <person name="Grigoriev I.V."/>
            <person name="Archibald J.M."/>
        </authorList>
    </citation>
    <scope>NUCLEOTIDE SEQUENCE</scope>
    <source>
        <strain evidence="11 13">CCMP2712</strain>
    </source>
</reference>
<keyword evidence="5" id="KW-0067">ATP-binding</keyword>
<keyword evidence="3" id="KW-0547">Nucleotide-binding</keyword>
<dbReference type="GO" id="GO:0007169">
    <property type="term" value="P:cell surface receptor protein tyrosine kinase signaling pathway"/>
    <property type="evidence" value="ECO:0007669"/>
    <property type="project" value="TreeGrafter"/>
</dbReference>
<evidence type="ECO:0000313" key="12">
    <source>
        <dbReference type="EnsemblProtists" id="EKX32806"/>
    </source>
</evidence>
<dbReference type="PROSITE" id="PS00109">
    <property type="entry name" value="PROTEIN_KINASE_TYR"/>
    <property type="match status" value="1"/>
</dbReference>
<dbReference type="GO" id="GO:0008270">
    <property type="term" value="F:zinc ion binding"/>
    <property type="evidence" value="ECO:0007669"/>
    <property type="project" value="UniProtKB-KW"/>
</dbReference>
<dbReference type="GeneID" id="17289546"/>
<dbReference type="EnsemblProtists" id="EKX32806">
    <property type="protein sequence ID" value="EKX32806"/>
    <property type="gene ID" value="GUITHDRAFT_120998"/>
</dbReference>
<sequence>MGNSQNCAKSKGWSGYDEVYDCTGADIARNGYKRKKRRVQIGSGSFKLVYRARWQQPHGSSADVAIQRIRGSGPTGRREEFEQEVKIFHQLGLHPNLLRLLATSIEPSSGDYCLVTEFASKGSLDGILSNFAEEEKTMSLLVQLQVARQICDGMVQLSLHKVVHRDLAARNVLVFSLDPEDHLAVSVKIADYGLSIMASRGYGESRAGSVSTAGSTARPVRWMAPESMRRREYSEMSDVWAFGVTMWEVWTYGEVPYWAITDDAEVGPKVVDGERLAAPSACPPKVYLIMQKCWKEKKTERPSFSQLQKLLQEQYDEAVEVRGQQCVVCMERRAEWALIPCGHKCLCEDCKEGATSRPCPMCRSSATNIYKIY</sequence>
<protein>
    <submittedName>
        <fullName evidence="11 12">Uncharacterized protein</fullName>
    </submittedName>
</protein>
<dbReference type="GO" id="GO:0004714">
    <property type="term" value="F:transmembrane receptor protein tyrosine kinase activity"/>
    <property type="evidence" value="ECO:0007669"/>
    <property type="project" value="TreeGrafter"/>
</dbReference>
<dbReference type="CDD" id="cd16649">
    <property type="entry name" value="mRING-HC-C3HC5_CGRF1-like"/>
    <property type="match status" value="1"/>
</dbReference>
<evidence type="ECO:0000313" key="11">
    <source>
        <dbReference type="EMBL" id="EKX32806.1"/>
    </source>
</evidence>
<evidence type="ECO:0000256" key="8">
    <source>
        <dbReference type="PROSITE-ProRule" id="PRU00175"/>
    </source>
</evidence>
<comment type="subcellular location">
    <subcellularLocation>
        <location evidence="1">Endomembrane system</location>
    </subcellularLocation>
</comment>
<dbReference type="SMART" id="SM00184">
    <property type="entry name" value="RING"/>
    <property type="match status" value="1"/>
</dbReference>
<reference evidence="13" key="2">
    <citation type="submission" date="2012-11" db="EMBL/GenBank/DDBJ databases">
        <authorList>
            <person name="Kuo A."/>
            <person name="Curtis B.A."/>
            <person name="Tanifuji G."/>
            <person name="Burki F."/>
            <person name="Gruber A."/>
            <person name="Irimia M."/>
            <person name="Maruyama S."/>
            <person name="Arias M.C."/>
            <person name="Ball S.G."/>
            <person name="Gile G.H."/>
            <person name="Hirakawa Y."/>
            <person name="Hopkins J.F."/>
            <person name="Rensing S.A."/>
            <person name="Schmutz J."/>
            <person name="Symeonidi A."/>
            <person name="Elias M."/>
            <person name="Eveleigh R.J."/>
            <person name="Herman E.K."/>
            <person name="Klute M.J."/>
            <person name="Nakayama T."/>
            <person name="Obornik M."/>
            <person name="Reyes-Prieto A."/>
            <person name="Armbrust E.V."/>
            <person name="Aves S.J."/>
            <person name="Beiko R.G."/>
            <person name="Coutinho P."/>
            <person name="Dacks J.B."/>
            <person name="Durnford D.G."/>
            <person name="Fast N.M."/>
            <person name="Green B.R."/>
            <person name="Grisdale C."/>
            <person name="Hempe F."/>
            <person name="Henrissat B."/>
            <person name="Hoppner M.P."/>
            <person name="Ishida K.-I."/>
            <person name="Kim E."/>
            <person name="Koreny L."/>
            <person name="Kroth P.G."/>
            <person name="Liu Y."/>
            <person name="Malik S.-B."/>
            <person name="Maier U.G."/>
            <person name="McRose D."/>
            <person name="Mock T."/>
            <person name="Neilson J.A."/>
            <person name="Onodera N.T."/>
            <person name="Poole A.M."/>
            <person name="Pritham E.J."/>
            <person name="Richards T.A."/>
            <person name="Rocap G."/>
            <person name="Roy S.W."/>
            <person name="Sarai C."/>
            <person name="Schaack S."/>
            <person name="Shirato S."/>
            <person name="Slamovits C.H."/>
            <person name="Spencer D.F."/>
            <person name="Suzuki S."/>
            <person name="Worden A.Z."/>
            <person name="Zauner S."/>
            <person name="Barry K."/>
            <person name="Bell C."/>
            <person name="Bharti A.K."/>
            <person name="Crow J.A."/>
            <person name="Grimwood J."/>
            <person name="Kramer R."/>
            <person name="Lindquist E."/>
            <person name="Lucas S."/>
            <person name="Salamov A."/>
            <person name="McFadden G.I."/>
            <person name="Lane C.E."/>
            <person name="Keeling P.J."/>
            <person name="Gray M.W."/>
            <person name="Grigoriev I.V."/>
            <person name="Archibald J.M."/>
        </authorList>
    </citation>
    <scope>NUCLEOTIDE SEQUENCE</scope>
    <source>
        <strain evidence="13">CCMP2712</strain>
    </source>
</reference>
<dbReference type="STRING" id="905079.L1I994"/>
<feature type="domain" description="RING-type" evidence="10">
    <location>
        <begin position="326"/>
        <end position="363"/>
    </location>
</feature>
<dbReference type="InterPro" id="IPR050122">
    <property type="entry name" value="RTK"/>
</dbReference>
<dbReference type="Pfam" id="PF13920">
    <property type="entry name" value="zf-C3HC4_3"/>
    <property type="match status" value="1"/>
</dbReference>
<dbReference type="PROSITE" id="PS50089">
    <property type="entry name" value="ZF_RING_2"/>
    <property type="match status" value="1"/>
</dbReference>
<evidence type="ECO:0000256" key="7">
    <source>
        <dbReference type="ARBA" id="ARBA00023137"/>
    </source>
</evidence>
<evidence type="ECO:0000256" key="3">
    <source>
        <dbReference type="ARBA" id="ARBA00022741"/>
    </source>
</evidence>
<evidence type="ECO:0000256" key="5">
    <source>
        <dbReference type="ARBA" id="ARBA00022840"/>
    </source>
</evidence>
<proteinExistence type="predicted"/>
<dbReference type="CDD" id="cd00192">
    <property type="entry name" value="PTKc"/>
    <property type="match status" value="1"/>
</dbReference>
<accession>L1I994</accession>
<dbReference type="InterPro" id="IPR011009">
    <property type="entry name" value="Kinase-like_dom_sf"/>
</dbReference>
<dbReference type="PRINTS" id="PR00109">
    <property type="entry name" value="TYRKINASE"/>
</dbReference>
<dbReference type="KEGG" id="gtt:GUITHDRAFT_120998"/>
<dbReference type="PaxDb" id="55529-EKX32806"/>
<dbReference type="GO" id="GO:0050793">
    <property type="term" value="P:regulation of developmental process"/>
    <property type="evidence" value="ECO:0007669"/>
    <property type="project" value="UniProtKB-ARBA"/>
</dbReference>
<keyword evidence="8" id="KW-0863">Zinc-finger</keyword>
<dbReference type="InterPro" id="IPR000719">
    <property type="entry name" value="Prot_kinase_dom"/>
</dbReference>
<dbReference type="GO" id="GO:0043235">
    <property type="term" value="C:receptor complex"/>
    <property type="evidence" value="ECO:0007669"/>
    <property type="project" value="TreeGrafter"/>
</dbReference>
<keyword evidence="4" id="KW-0418">Kinase</keyword>
<evidence type="ECO:0000259" key="10">
    <source>
        <dbReference type="PROSITE" id="PS50089"/>
    </source>
</evidence>
<evidence type="ECO:0000259" key="9">
    <source>
        <dbReference type="PROSITE" id="PS50011"/>
    </source>
</evidence>
<dbReference type="GO" id="GO:0005886">
    <property type="term" value="C:plasma membrane"/>
    <property type="evidence" value="ECO:0007669"/>
    <property type="project" value="TreeGrafter"/>
</dbReference>
<dbReference type="AlphaFoldDB" id="L1I994"/>
<dbReference type="InterPro" id="IPR020635">
    <property type="entry name" value="Tyr_kinase_cat_dom"/>
</dbReference>
<keyword evidence="8" id="KW-0862">Zinc</keyword>
<keyword evidence="13" id="KW-1185">Reference proteome</keyword>
<evidence type="ECO:0000313" key="13">
    <source>
        <dbReference type="Proteomes" id="UP000011087"/>
    </source>
</evidence>
<dbReference type="FunFam" id="1.10.510.10:FF:001512">
    <property type="entry name" value="Receptor tyrosine-protein kinase erbB-2"/>
    <property type="match status" value="1"/>
</dbReference>
<dbReference type="GO" id="GO:0005524">
    <property type="term" value="F:ATP binding"/>
    <property type="evidence" value="ECO:0007669"/>
    <property type="project" value="UniProtKB-KW"/>
</dbReference>
<dbReference type="InterPro" id="IPR008266">
    <property type="entry name" value="Tyr_kinase_AS"/>
</dbReference>
<dbReference type="InterPro" id="IPR001841">
    <property type="entry name" value="Znf_RING"/>
</dbReference>
<evidence type="ECO:0000256" key="2">
    <source>
        <dbReference type="ARBA" id="ARBA00022679"/>
    </source>
</evidence>
<name>L1I994_GUITC</name>
<dbReference type="Gene3D" id="3.30.40.10">
    <property type="entry name" value="Zinc/RING finger domain, C3HC4 (zinc finger)"/>
    <property type="match status" value="1"/>
</dbReference>
<evidence type="ECO:0000256" key="1">
    <source>
        <dbReference type="ARBA" id="ARBA00004308"/>
    </source>
</evidence>
<evidence type="ECO:0000256" key="4">
    <source>
        <dbReference type="ARBA" id="ARBA00022777"/>
    </source>
</evidence>
<dbReference type="InterPro" id="IPR013083">
    <property type="entry name" value="Znf_RING/FYVE/PHD"/>
</dbReference>
<dbReference type="eggNOG" id="KOG1026">
    <property type="taxonomic scope" value="Eukaryota"/>
</dbReference>
<keyword evidence="8" id="KW-0479">Metal-binding</keyword>
<dbReference type="InterPro" id="IPR001245">
    <property type="entry name" value="Ser-Thr/Tyr_kinase_cat_dom"/>
</dbReference>
<dbReference type="Pfam" id="PF07714">
    <property type="entry name" value="PK_Tyr_Ser-Thr"/>
    <property type="match status" value="1"/>
</dbReference>
<dbReference type="GO" id="GO:0012505">
    <property type="term" value="C:endomembrane system"/>
    <property type="evidence" value="ECO:0007669"/>
    <property type="project" value="UniProtKB-SubCell"/>
</dbReference>
<dbReference type="EMBL" id="JH993170">
    <property type="protein sequence ID" value="EKX32806.1"/>
    <property type="molecule type" value="Genomic_DNA"/>
</dbReference>
<keyword evidence="2" id="KW-0808">Transferase</keyword>
<dbReference type="SMART" id="SM00219">
    <property type="entry name" value="TyrKc"/>
    <property type="match status" value="1"/>
</dbReference>
<dbReference type="PANTHER" id="PTHR24416:SF600">
    <property type="entry name" value="PDGF- AND VEGF-RECEPTOR RELATED, ISOFORM J"/>
    <property type="match status" value="1"/>
</dbReference>
<dbReference type="HOGENOM" id="CLU_000288_7_40_1"/>
<dbReference type="OMA" id="CCPKAMA"/>
<keyword evidence="6" id="KW-0472">Membrane</keyword>
<dbReference type="RefSeq" id="XP_005819786.1">
    <property type="nucleotide sequence ID" value="XM_005819729.1"/>
</dbReference>